<protein>
    <submittedName>
        <fullName evidence="3">Uncharacterized protein</fullName>
    </submittedName>
</protein>
<keyword evidence="2" id="KW-1185">Reference proteome</keyword>
<dbReference type="AlphaFoldDB" id="A0A914PD51"/>
<feature type="compositionally biased region" description="Polar residues" evidence="1">
    <location>
        <begin position="59"/>
        <end position="73"/>
    </location>
</feature>
<reference evidence="3" key="1">
    <citation type="submission" date="2022-11" db="UniProtKB">
        <authorList>
            <consortium name="WormBaseParasite"/>
        </authorList>
    </citation>
    <scope>IDENTIFICATION</scope>
</reference>
<proteinExistence type="predicted"/>
<evidence type="ECO:0000313" key="3">
    <source>
        <dbReference type="WBParaSite" id="PDA_v2.g15560.t1"/>
    </source>
</evidence>
<feature type="region of interest" description="Disordered" evidence="1">
    <location>
        <begin position="1"/>
        <end position="26"/>
    </location>
</feature>
<dbReference type="Proteomes" id="UP000887578">
    <property type="component" value="Unplaced"/>
</dbReference>
<sequence>MNDDHTFIPQLNNPMPTTPTTPTTMPYYSDPVVAATHGTPSLTTSVSVAATPSVSSRSFGESHNNSTQQTVGDGTTFEIGTARDHVKQSIKQTTFNQHTTNFIVCCLDSLKPLNV</sequence>
<name>A0A914PD51_9BILA</name>
<dbReference type="WBParaSite" id="PDA_v2.g15560.t1">
    <property type="protein sequence ID" value="PDA_v2.g15560.t1"/>
    <property type="gene ID" value="PDA_v2.g15560"/>
</dbReference>
<feature type="region of interest" description="Disordered" evidence="1">
    <location>
        <begin position="55"/>
        <end position="74"/>
    </location>
</feature>
<feature type="compositionally biased region" description="Low complexity" evidence="1">
    <location>
        <begin position="14"/>
        <end position="26"/>
    </location>
</feature>
<organism evidence="2 3">
    <name type="scientific">Panagrolaimus davidi</name>
    <dbReference type="NCBI Taxonomy" id="227884"/>
    <lineage>
        <taxon>Eukaryota</taxon>
        <taxon>Metazoa</taxon>
        <taxon>Ecdysozoa</taxon>
        <taxon>Nematoda</taxon>
        <taxon>Chromadorea</taxon>
        <taxon>Rhabditida</taxon>
        <taxon>Tylenchina</taxon>
        <taxon>Panagrolaimomorpha</taxon>
        <taxon>Panagrolaimoidea</taxon>
        <taxon>Panagrolaimidae</taxon>
        <taxon>Panagrolaimus</taxon>
    </lineage>
</organism>
<evidence type="ECO:0000256" key="1">
    <source>
        <dbReference type="SAM" id="MobiDB-lite"/>
    </source>
</evidence>
<accession>A0A914PD51</accession>
<evidence type="ECO:0000313" key="2">
    <source>
        <dbReference type="Proteomes" id="UP000887578"/>
    </source>
</evidence>